<dbReference type="InterPro" id="IPR014710">
    <property type="entry name" value="RmlC-like_jellyroll"/>
</dbReference>
<dbReference type="Gene3D" id="2.60.120.10">
    <property type="entry name" value="Jelly Rolls"/>
    <property type="match status" value="6"/>
</dbReference>
<evidence type="ECO:0000313" key="4">
    <source>
        <dbReference type="Proteomes" id="UP000241890"/>
    </source>
</evidence>
<feature type="domain" description="Cyclic nucleotide-binding" evidence="2">
    <location>
        <begin position="113"/>
        <end position="219"/>
    </location>
</feature>
<protein>
    <submittedName>
        <fullName evidence="3">cAMP-dependent protein kinase regulatory subunit</fullName>
    </submittedName>
</protein>
<feature type="non-terminal residue" evidence="3">
    <location>
        <position position="1"/>
    </location>
</feature>
<feature type="domain" description="Cyclic nucleotide-binding" evidence="2">
    <location>
        <begin position="683"/>
        <end position="798"/>
    </location>
</feature>
<dbReference type="InterPro" id="IPR018490">
    <property type="entry name" value="cNMP-bd_dom_sf"/>
</dbReference>
<dbReference type="Pfam" id="PF00027">
    <property type="entry name" value="cNMP_binding"/>
    <property type="match status" value="3"/>
</dbReference>
<feature type="compositionally biased region" description="Polar residues" evidence="1">
    <location>
        <begin position="1592"/>
        <end position="1601"/>
    </location>
</feature>
<feature type="domain" description="Cyclic nucleotide-binding" evidence="2">
    <location>
        <begin position="1221"/>
        <end position="1323"/>
    </location>
</feature>
<dbReference type="PROSITE" id="PS00889">
    <property type="entry name" value="CNMP_BINDING_2"/>
    <property type="match status" value="1"/>
</dbReference>
<evidence type="ECO:0000259" key="2">
    <source>
        <dbReference type="PROSITE" id="PS50042"/>
    </source>
</evidence>
<evidence type="ECO:0000313" key="3">
    <source>
        <dbReference type="EMBL" id="GBG33317.1"/>
    </source>
</evidence>
<dbReference type="InParanoid" id="A0A2R5GR08"/>
<feature type="domain" description="Cyclic nucleotide-binding" evidence="2">
    <location>
        <begin position="847"/>
        <end position="907"/>
    </location>
</feature>
<sequence length="1612" mass="177448">PEVDEVYKRKCADTIQALAKHTKHGFTPVEPAQIAKELGAIAKPKNSGQNAALGATEDAILEQKRFLREERIRECTISHEIATRLRKGLVKEPWLRTELDVGLLEAWLRAFALFQDLSTNARMHVARALQVVVVDQGEDIYRIRDRNLPGMFILLQGAVHLVEEALSESGEPNVFTTLYAGDAVGQRSLLQPGAEREFTAQAASRCVLLQLSVSAFQQLKAAEQETHESLRAALEATRIATSSIIGAADKMDERAAEECKRSATSAFILQAPLLQLLPEKLAATVCSKAELHNFSPGEEVKADGILLVLRGSIQVTTKAPMDRRPSTDANANLLKLKGFFKTEDLWWCGLRCQKKFRLKTSTLGLTSIFKRIGANRDSGTDNTKPPKSWKNMISNALATSTQGNTDVAPPGVIVRTEGADAEGFDFFANTFEHEFNDNGDGTEGNGNDDDDDDDDSNDDDDSDDDGRLVSTVSHHGELPKIESSPQRKGNKFASMRISKFDASKPPGSVHGAQKIRPGFVKHVKAQRRRRSSASQQVLDAENFVDRFRKSTVAAVTSRLSSEWRENARGELCLTRLEFGNVLCEGNLLRASQSHSCGRTVFDQADHADDEDAQLVADKVTGCLALVIPSSLLRETLGARKLEPETRRRTKSGTPMGHFFSLARQHRTDADLSAIAHRLRNMASFSQLPPATRKEICRNAKLEMYSAGELIVRQGDVRADKYYLVLCGSASVLKLPFEQPARRIGDYRASFGSCVLLLQPGDAFGEAAMVRKAGRSASVIAREACCLLAIGYGEYARIFQLNMCWEERKLKHHSELTPDLLEALRRPPALRSSEDVGALVEWSANVEFFQHLNTRARRLLCSELRYERLEAGTLIFREEDEATTAFVVLSGAVSVHQRDSQSVQDKNLLVGSRVNEAQSQLGSCVDVVVVGQMLRRANPHEVGRLRSGIAQEWQRSASGVTRGLTELCILDTAVIHRMVEDNQSVILPDLVKEIVQKPLAQRSVGESQALENLLMRIGFLKQLSHEPAVMQRLSQLVRCKACPAADLLFQQGDEGDMLYIILRGSVQIRKAATPEDSDALPGAASAVRALRRQRTQPKLNLRQCITGLKTGTFRLGSVEDFHVLNFHFGDLAAELSMGDSFGEMALLPNATTRTGTAITVEPCLFLTLLRDDFEETLRLHLKSLVFQPNLAKTKLANRSALNLVDHIRGIRAILDTLEIGKALRALGNGPLNAICERLDYTVLTPGQVIAHKGDTARRMYIIVKGSVQEIASSGEEGEGGTTIFKSGETVLEAALALSVAQHATVRSVGRTVVLSLPGFWYRKLWPPELRLQGKLIMLERSTVFESAYPRELASLTTLMQLRKVPRNAEIDCTGLLVVLRDGACEVHSREQTGIVLAELGPGETFGEGYCCGHEKFLKQLSRERLVSKCQSEVYVLAADQVANVLTASTMSYFTKVASVKHGWHLAYLSRQAKVARRSDHTRAQLLLREAILEQGRQRKTLARIGPDATQQAQGASKELAAAADALEGPQPRYRGNPFRGGDWTQVHYISKAESAAAAEAAARKTTEEVRAPVRASVADAAVPMLSCLGQKMAKSTRSTTLQKMKKNNKSKKL</sequence>
<dbReference type="InterPro" id="IPR000595">
    <property type="entry name" value="cNMP-bd_dom"/>
</dbReference>
<dbReference type="InterPro" id="IPR018488">
    <property type="entry name" value="cNMP-bd_CS"/>
</dbReference>
<dbReference type="PANTHER" id="PTHR23011">
    <property type="entry name" value="CYCLIC NUCLEOTIDE-BINDING DOMAIN CONTAINING PROTEIN"/>
    <property type="match status" value="1"/>
</dbReference>
<dbReference type="PROSITE" id="PS50042">
    <property type="entry name" value="CNMP_BINDING_3"/>
    <property type="match status" value="6"/>
</dbReference>
<gene>
    <name evidence="3" type="ORF">FCC1311_095412</name>
</gene>
<dbReference type="Proteomes" id="UP000241890">
    <property type="component" value="Unassembled WGS sequence"/>
</dbReference>
<reference evidence="3 4" key="1">
    <citation type="submission" date="2017-12" db="EMBL/GenBank/DDBJ databases">
        <title>Sequencing, de novo assembly and annotation of complete genome of a new Thraustochytrid species, strain FCC1311.</title>
        <authorList>
            <person name="Sedici K."/>
            <person name="Godart F."/>
            <person name="Aiese Cigliano R."/>
            <person name="Sanseverino W."/>
            <person name="Barakat M."/>
            <person name="Ortet P."/>
            <person name="Marechal E."/>
            <person name="Cagnac O."/>
            <person name="Amato A."/>
        </authorList>
    </citation>
    <scope>NUCLEOTIDE SEQUENCE [LARGE SCALE GENOMIC DNA]</scope>
</reference>
<feature type="compositionally biased region" description="Basic residues" evidence="1">
    <location>
        <begin position="1602"/>
        <end position="1612"/>
    </location>
</feature>
<dbReference type="EMBL" id="BEYU01000151">
    <property type="protein sequence ID" value="GBG33317.1"/>
    <property type="molecule type" value="Genomic_DNA"/>
</dbReference>
<dbReference type="SMART" id="SM00100">
    <property type="entry name" value="cNMP"/>
    <property type="match status" value="5"/>
</dbReference>
<feature type="region of interest" description="Disordered" evidence="1">
    <location>
        <begin position="1591"/>
        <end position="1612"/>
    </location>
</feature>
<dbReference type="OrthoDB" id="2021138at2759"/>
<evidence type="ECO:0000256" key="1">
    <source>
        <dbReference type="SAM" id="MobiDB-lite"/>
    </source>
</evidence>
<proteinExistence type="predicted"/>
<name>A0A2R5GR08_9STRA</name>
<accession>A0A2R5GR08</accession>
<feature type="domain" description="Cyclic nucleotide-binding" evidence="2">
    <location>
        <begin position="1042"/>
        <end position="1176"/>
    </location>
</feature>
<keyword evidence="4" id="KW-1185">Reference proteome</keyword>
<feature type="compositionally biased region" description="Acidic residues" evidence="1">
    <location>
        <begin position="446"/>
        <end position="464"/>
    </location>
</feature>
<feature type="domain" description="Cyclic nucleotide-binding" evidence="2">
    <location>
        <begin position="1375"/>
        <end position="1406"/>
    </location>
</feature>
<dbReference type="PANTHER" id="PTHR23011:SF28">
    <property type="entry name" value="CYCLIC NUCLEOTIDE-BINDING DOMAIN CONTAINING PROTEIN"/>
    <property type="match status" value="1"/>
</dbReference>
<organism evidence="3 4">
    <name type="scientific">Hondaea fermentalgiana</name>
    <dbReference type="NCBI Taxonomy" id="2315210"/>
    <lineage>
        <taxon>Eukaryota</taxon>
        <taxon>Sar</taxon>
        <taxon>Stramenopiles</taxon>
        <taxon>Bigyra</taxon>
        <taxon>Labyrinthulomycetes</taxon>
        <taxon>Thraustochytrida</taxon>
        <taxon>Thraustochytriidae</taxon>
        <taxon>Hondaea</taxon>
    </lineage>
</organism>
<dbReference type="CDD" id="cd00038">
    <property type="entry name" value="CAP_ED"/>
    <property type="match status" value="5"/>
</dbReference>
<feature type="region of interest" description="Disordered" evidence="1">
    <location>
        <begin position="435"/>
        <end position="491"/>
    </location>
</feature>
<comment type="caution">
    <text evidence="3">The sequence shown here is derived from an EMBL/GenBank/DDBJ whole genome shotgun (WGS) entry which is preliminary data.</text>
</comment>
<dbReference type="SUPFAM" id="SSF51206">
    <property type="entry name" value="cAMP-binding domain-like"/>
    <property type="match status" value="6"/>
</dbReference>